<feature type="transmembrane region" description="Helical" evidence="1">
    <location>
        <begin position="134"/>
        <end position="157"/>
    </location>
</feature>
<feature type="transmembrane region" description="Helical" evidence="1">
    <location>
        <begin position="93"/>
        <end position="113"/>
    </location>
</feature>
<dbReference type="OrthoDB" id="5363290at2759"/>
<reference evidence="2" key="1">
    <citation type="journal article" date="2020" name="Stud. Mycol.">
        <title>101 Dothideomycetes genomes: a test case for predicting lifestyles and emergence of pathogens.</title>
        <authorList>
            <person name="Haridas S."/>
            <person name="Albert R."/>
            <person name="Binder M."/>
            <person name="Bloem J."/>
            <person name="Labutti K."/>
            <person name="Salamov A."/>
            <person name="Andreopoulos B."/>
            <person name="Baker S."/>
            <person name="Barry K."/>
            <person name="Bills G."/>
            <person name="Bluhm B."/>
            <person name="Cannon C."/>
            <person name="Castanera R."/>
            <person name="Culley D."/>
            <person name="Daum C."/>
            <person name="Ezra D."/>
            <person name="Gonzalez J."/>
            <person name="Henrissat B."/>
            <person name="Kuo A."/>
            <person name="Liang C."/>
            <person name="Lipzen A."/>
            <person name="Lutzoni F."/>
            <person name="Magnuson J."/>
            <person name="Mondo S."/>
            <person name="Nolan M."/>
            <person name="Ohm R."/>
            <person name="Pangilinan J."/>
            <person name="Park H.-J."/>
            <person name="Ramirez L."/>
            <person name="Alfaro M."/>
            <person name="Sun H."/>
            <person name="Tritt A."/>
            <person name="Yoshinaga Y."/>
            <person name="Zwiers L.-H."/>
            <person name="Turgeon B."/>
            <person name="Goodwin S."/>
            <person name="Spatafora J."/>
            <person name="Crous P."/>
            <person name="Grigoriev I."/>
        </authorList>
    </citation>
    <scope>NUCLEOTIDE SEQUENCE</scope>
    <source>
        <strain evidence="2">CBS 122681</strain>
    </source>
</reference>
<accession>A0A6A6TM83</accession>
<dbReference type="PANTHER" id="PTHR42083:SF1">
    <property type="entry name" value="MARVEL DOMAIN-CONTAINING PROTEIN"/>
    <property type="match status" value="1"/>
</dbReference>
<evidence type="ECO:0000256" key="1">
    <source>
        <dbReference type="SAM" id="Phobius"/>
    </source>
</evidence>
<dbReference type="Proteomes" id="UP000799324">
    <property type="component" value="Unassembled WGS sequence"/>
</dbReference>
<evidence type="ECO:0000313" key="3">
    <source>
        <dbReference type="Proteomes" id="UP000799324"/>
    </source>
</evidence>
<proteinExistence type="predicted"/>
<evidence type="ECO:0008006" key="4">
    <source>
        <dbReference type="Google" id="ProtNLM"/>
    </source>
</evidence>
<keyword evidence="1" id="KW-0812">Transmembrane</keyword>
<feature type="transmembrane region" description="Helical" evidence="1">
    <location>
        <begin position="68"/>
        <end position="87"/>
    </location>
</feature>
<evidence type="ECO:0000313" key="2">
    <source>
        <dbReference type="EMBL" id="KAF2660317.1"/>
    </source>
</evidence>
<keyword evidence="3" id="KW-1185">Reference proteome</keyword>
<protein>
    <recommendedName>
        <fullName evidence="4">MARVEL domain-containing protein</fullName>
    </recommendedName>
</protein>
<name>A0A6A6TM83_9PLEO</name>
<dbReference type="AlphaFoldDB" id="A0A6A6TM83"/>
<dbReference type="EMBL" id="MU004300">
    <property type="protein sequence ID" value="KAF2660317.1"/>
    <property type="molecule type" value="Genomic_DNA"/>
</dbReference>
<keyword evidence="1" id="KW-1133">Transmembrane helix</keyword>
<gene>
    <name evidence="2" type="ORF">K491DRAFT_589250</name>
</gene>
<dbReference type="PANTHER" id="PTHR42083">
    <property type="entry name" value="MARVEL DOMAIN-CONTAINING PROTEIN"/>
    <property type="match status" value="1"/>
</dbReference>
<organism evidence="2 3">
    <name type="scientific">Lophiostoma macrostomum CBS 122681</name>
    <dbReference type="NCBI Taxonomy" id="1314788"/>
    <lineage>
        <taxon>Eukaryota</taxon>
        <taxon>Fungi</taxon>
        <taxon>Dikarya</taxon>
        <taxon>Ascomycota</taxon>
        <taxon>Pezizomycotina</taxon>
        <taxon>Dothideomycetes</taxon>
        <taxon>Pleosporomycetidae</taxon>
        <taxon>Pleosporales</taxon>
        <taxon>Lophiostomataceae</taxon>
        <taxon>Lophiostoma</taxon>
    </lineage>
</organism>
<keyword evidence="1" id="KW-0472">Membrane</keyword>
<sequence length="174" mass="19638">MLKFLNRGSMKGEKATAGNSFIRGASAASYARLTMRLFQFVMGIVVIGLYATDLHNAHKVHKYTDHKWAYATFCGAASAIAAVTFMLPFVKAWLFFGVDALIWFFYVVAFGIFGKMYIKEDAEGDKGVVRMKHAAWIDMVNMILWFITACYGGFIFLKYRKARTTLTGRGEEHV</sequence>
<feature type="transmembrane region" description="Helical" evidence="1">
    <location>
        <begin position="37"/>
        <end position="56"/>
    </location>
</feature>